<dbReference type="EMBL" id="JH767147">
    <property type="protein sequence ID" value="EQC36492.1"/>
    <property type="molecule type" value="Genomic_DNA"/>
</dbReference>
<protein>
    <submittedName>
        <fullName evidence="2">Uncharacterized protein</fullName>
    </submittedName>
</protein>
<keyword evidence="1" id="KW-1133">Transmembrane helix</keyword>
<dbReference type="eggNOG" id="ENOG502S7N5">
    <property type="taxonomic scope" value="Eukaryota"/>
</dbReference>
<dbReference type="GeneID" id="19946671"/>
<dbReference type="Proteomes" id="UP000030762">
    <property type="component" value="Unassembled WGS sequence"/>
</dbReference>
<proteinExistence type="predicted"/>
<reference evidence="2 3" key="1">
    <citation type="submission" date="2012-04" db="EMBL/GenBank/DDBJ databases">
        <title>The Genome Sequence of Saprolegnia declina VS20.</title>
        <authorList>
            <consortium name="The Broad Institute Genome Sequencing Platform"/>
            <person name="Russ C."/>
            <person name="Nusbaum C."/>
            <person name="Tyler B."/>
            <person name="van West P."/>
            <person name="Dieguez-Uribeondo J."/>
            <person name="de Bruijn I."/>
            <person name="Tripathy S."/>
            <person name="Jiang R."/>
            <person name="Young S.K."/>
            <person name="Zeng Q."/>
            <person name="Gargeya S."/>
            <person name="Fitzgerald M."/>
            <person name="Haas B."/>
            <person name="Abouelleil A."/>
            <person name="Alvarado L."/>
            <person name="Arachchi H.M."/>
            <person name="Berlin A."/>
            <person name="Chapman S.B."/>
            <person name="Goldberg J."/>
            <person name="Griggs A."/>
            <person name="Gujja S."/>
            <person name="Hansen M."/>
            <person name="Howarth C."/>
            <person name="Imamovic A."/>
            <person name="Larimer J."/>
            <person name="McCowen C."/>
            <person name="Montmayeur A."/>
            <person name="Murphy C."/>
            <person name="Neiman D."/>
            <person name="Pearson M."/>
            <person name="Priest M."/>
            <person name="Roberts A."/>
            <person name="Saif S."/>
            <person name="Shea T."/>
            <person name="Sisk P."/>
            <person name="Sykes S."/>
            <person name="Wortman J."/>
            <person name="Nusbaum C."/>
            <person name="Birren B."/>
        </authorList>
    </citation>
    <scope>NUCLEOTIDE SEQUENCE [LARGE SCALE GENOMIC DNA]</scope>
    <source>
        <strain evidence="2 3">VS20</strain>
    </source>
</reference>
<evidence type="ECO:0000256" key="1">
    <source>
        <dbReference type="SAM" id="Phobius"/>
    </source>
</evidence>
<sequence length="194" mass="20707">MQRRATAVKQSAAGGSIWDKEATDYWKDIKVRDADASSTSSQRGRVALLAGAAMTALLVVSGVYMASRPAADVSPDARANLVRANCTSLAVQSRWHADMCKRICPENEFNDPCTNGCLYGTMTVTKAVCAERLLNATDSMTCMPRVDCAGACVEYASVRPIPAKRNACEGGCNSVVPSSCKRAMDLFDELAKAP</sequence>
<dbReference type="InParanoid" id="T0S1H3"/>
<dbReference type="OMA" id="SACMNGC"/>
<gene>
    <name evidence="2" type="ORF">SDRG_05944</name>
</gene>
<accession>T0S1H3</accession>
<evidence type="ECO:0000313" key="2">
    <source>
        <dbReference type="EMBL" id="EQC36492.1"/>
    </source>
</evidence>
<dbReference type="AlphaFoldDB" id="T0S1H3"/>
<keyword evidence="1" id="KW-0472">Membrane</keyword>
<evidence type="ECO:0000313" key="3">
    <source>
        <dbReference type="Proteomes" id="UP000030762"/>
    </source>
</evidence>
<organism evidence="2 3">
    <name type="scientific">Saprolegnia diclina (strain VS20)</name>
    <dbReference type="NCBI Taxonomy" id="1156394"/>
    <lineage>
        <taxon>Eukaryota</taxon>
        <taxon>Sar</taxon>
        <taxon>Stramenopiles</taxon>
        <taxon>Oomycota</taxon>
        <taxon>Saprolegniomycetes</taxon>
        <taxon>Saprolegniales</taxon>
        <taxon>Saprolegniaceae</taxon>
        <taxon>Saprolegnia</taxon>
    </lineage>
</organism>
<dbReference type="OrthoDB" id="66795at2759"/>
<dbReference type="RefSeq" id="XP_008609913.1">
    <property type="nucleotide sequence ID" value="XM_008611691.1"/>
</dbReference>
<keyword evidence="1" id="KW-0812">Transmembrane</keyword>
<dbReference type="VEuPathDB" id="FungiDB:SDRG_05944"/>
<name>T0S1H3_SAPDV</name>
<feature type="transmembrane region" description="Helical" evidence="1">
    <location>
        <begin position="46"/>
        <end position="66"/>
    </location>
</feature>
<keyword evidence="3" id="KW-1185">Reference proteome</keyword>